<name>A0A8S0RLL6_OLEEU</name>
<keyword evidence="2" id="KW-1185">Reference proteome</keyword>
<proteinExistence type="predicted"/>
<protein>
    <submittedName>
        <fullName evidence="1">Uncharacterized protein</fullName>
    </submittedName>
</protein>
<organism evidence="1 2">
    <name type="scientific">Olea europaea subsp. europaea</name>
    <dbReference type="NCBI Taxonomy" id="158383"/>
    <lineage>
        <taxon>Eukaryota</taxon>
        <taxon>Viridiplantae</taxon>
        <taxon>Streptophyta</taxon>
        <taxon>Embryophyta</taxon>
        <taxon>Tracheophyta</taxon>
        <taxon>Spermatophyta</taxon>
        <taxon>Magnoliopsida</taxon>
        <taxon>eudicotyledons</taxon>
        <taxon>Gunneridae</taxon>
        <taxon>Pentapetalae</taxon>
        <taxon>asterids</taxon>
        <taxon>lamiids</taxon>
        <taxon>Lamiales</taxon>
        <taxon>Oleaceae</taxon>
        <taxon>Oleeae</taxon>
        <taxon>Olea</taxon>
    </lineage>
</organism>
<reference evidence="1 2" key="1">
    <citation type="submission" date="2019-12" db="EMBL/GenBank/DDBJ databases">
        <authorList>
            <person name="Alioto T."/>
            <person name="Alioto T."/>
            <person name="Gomez Garrido J."/>
        </authorList>
    </citation>
    <scope>NUCLEOTIDE SEQUENCE [LARGE SCALE GENOMIC DNA]</scope>
</reference>
<dbReference type="AlphaFoldDB" id="A0A8S0RLL6"/>
<dbReference type="Gramene" id="OE9A081448T1">
    <property type="protein sequence ID" value="OE9A081448C1"/>
    <property type="gene ID" value="OE9A081448"/>
</dbReference>
<accession>A0A8S0RLL6</accession>
<dbReference type="Proteomes" id="UP000594638">
    <property type="component" value="Unassembled WGS sequence"/>
</dbReference>
<dbReference type="EMBL" id="CACTIH010003653">
    <property type="protein sequence ID" value="CAA2980741.1"/>
    <property type="molecule type" value="Genomic_DNA"/>
</dbReference>
<evidence type="ECO:0000313" key="1">
    <source>
        <dbReference type="EMBL" id="CAA2980741.1"/>
    </source>
</evidence>
<comment type="caution">
    <text evidence="1">The sequence shown here is derived from an EMBL/GenBank/DDBJ whole genome shotgun (WGS) entry which is preliminary data.</text>
</comment>
<gene>
    <name evidence="1" type="ORF">OLEA9_A081448</name>
</gene>
<evidence type="ECO:0000313" key="2">
    <source>
        <dbReference type="Proteomes" id="UP000594638"/>
    </source>
</evidence>
<sequence>MAADDKGKMNLAKTLGIRNSPIGKRRPCMDLAEALCIRNIPFEKEAAVDKVELNLAKALYKTFCIRESPSVKR</sequence>